<dbReference type="InterPro" id="IPR036291">
    <property type="entry name" value="NAD(P)-bd_dom_sf"/>
</dbReference>
<dbReference type="PANTHER" id="PTHR24320:SF148">
    <property type="entry name" value="NAD(P)-BINDING ROSSMANN-FOLD SUPERFAMILY PROTEIN"/>
    <property type="match status" value="1"/>
</dbReference>
<protein>
    <submittedName>
        <fullName evidence="4">Oxidoreductase</fullName>
    </submittedName>
</protein>
<dbReference type="InterPro" id="IPR002347">
    <property type="entry name" value="SDR_fam"/>
</dbReference>
<accession>A0ABQ6HIM7</accession>
<evidence type="ECO:0000313" key="5">
    <source>
        <dbReference type="Proteomes" id="UP001157134"/>
    </source>
</evidence>
<dbReference type="Proteomes" id="UP001157134">
    <property type="component" value="Unassembled WGS sequence"/>
</dbReference>
<dbReference type="Pfam" id="PF00106">
    <property type="entry name" value="adh_short"/>
    <property type="match status" value="1"/>
</dbReference>
<reference evidence="4 5" key="1">
    <citation type="submission" date="2023-03" db="EMBL/GenBank/DDBJ databases">
        <title>Thalassotalea loyana LMG 22536T draft genome sequence.</title>
        <authorList>
            <person name="Sawabe T."/>
        </authorList>
    </citation>
    <scope>NUCLEOTIDE SEQUENCE [LARGE SCALE GENOMIC DNA]</scope>
    <source>
        <strain evidence="4 5">LMG 22536</strain>
    </source>
</reference>
<evidence type="ECO:0000313" key="4">
    <source>
        <dbReference type="EMBL" id="GLX86821.1"/>
    </source>
</evidence>
<evidence type="ECO:0000256" key="2">
    <source>
        <dbReference type="ARBA" id="ARBA00023002"/>
    </source>
</evidence>
<dbReference type="PANTHER" id="PTHR24320">
    <property type="entry name" value="RETINOL DEHYDROGENASE"/>
    <property type="match status" value="1"/>
</dbReference>
<dbReference type="EMBL" id="BSSV01000007">
    <property type="protein sequence ID" value="GLX86821.1"/>
    <property type="molecule type" value="Genomic_DNA"/>
</dbReference>
<name>A0ABQ6HIM7_9GAMM</name>
<evidence type="ECO:0000256" key="1">
    <source>
        <dbReference type="ARBA" id="ARBA00006484"/>
    </source>
</evidence>
<keyword evidence="2" id="KW-0560">Oxidoreductase</keyword>
<dbReference type="PRINTS" id="PR00081">
    <property type="entry name" value="GDHRDH"/>
</dbReference>
<proteinExistence type="inferred from homology"/>
<dbReference type="PRINTS" id="PR00080">
    <property type="entry name" value="SDRFAMILY"/>
</dbReference>
<keyword evidence="5" id="KW-1185">Reference proteome</keyword>
<comment type="similarity">
    <text evidence="1 3">Belongs to the short-chain dehydrogenases/reductases (SDR) family.</text>
</comment>
<dbReference type="Gene3D" id="3.40.50.720">
    <property type="entry name" value="NAD(P)-binding Rossmann-like Domain"/>
    <property type="match status" value="1"/>
</dbReference>
<gene>
    <name evidence="4" type="ORF">tloyanaT_30740</name>
</gene>
<organism evidence="4 5">
    <name type="scientific">Thalassotalea loyana</name>
    <dbReference type="NCBI Taxonomy" id="280483"/>
    <lineage>
        <taxon>Bacteria</taxon>
        <taxon>Pseudomonadati</taxon>
        <taxon>Pseudomonadota</taxon>
        <taxon>Gammaproteobacteria</taxon>
        <taxon>Alteromonadales</taxon>
        <taxon>Colwelliaceae</taxon>
        <taxon>Thalassotalea</taxon>
    </lineage>
</organism>
<dbReference type="SUPFAM" id="SSF51735">
    <property type="entry name" value="NAD(P)-binding Rossmann-fold domains"/>
    <property type="match status" value="1"/>
</dbReference>
<evidence type="ECO:0000256" key="3">
    <source>
        <dbReference type="RuleBase" id="RU000363"/>
    </source>
</evidence>
<sequence length="269" mass="29053">MIEKTILLTGATDGIGLETAKVLAKPQVNLLIHGRNKDKLEKTIALLKSLNPDCNVISYQADLSSLTEVNALANKVLENHPALDVLINNAGVFVTQDTRSIDHFDTRFAVNTIAPYLLTKKLLGIMPKNGRVVNLSSAAQTSVTPAELSSTSVLSDNAVYAKSKLALTMWSFDLAKSLDNKGPVIVAINPKSFLGSKMVEQAYGVKGGDLQIGADILVRAALSEEFSHANGRYFDNDIGQFSPPHQDALNPQKTQAITVQLDEIIEPFV</sequence>
<comment type="caution">
    <text evidence="4">The sequence shown here is derived from an EMBL/GenBank/DDBJ whole genome shotgun (WGS) entry which is preliminary data.</text>
</comment>